<dbReference type="Gene3D" id="3.40.50.1580">
    <property type="entry name" value="Nucleoside phosphorylase domain"/>
    <property type="match status" value="1"/>
</dbReference>
<sequence>MASTSNIPLTAEYTVAWISAIGKEYEFACELFDEEHETPSDLRGDDSCYRFGRVSGHNVIMAKLPEGIAGTSPATELATKITSSFPSLRLGDVVVSVPVSSQRAPGVLNYQFDSSDQGTGFQLRGFLNSPPGLLLNAVSKLKSYRGYARRVDETIQDVIKKAEPELEEYRRPPSNTDVLYKTSFKHTDRNIPCSTLCLSATSVVVVERVNRSSSIPVFHYGTIGSANDLMRDPTVRDTLASEQGILCLEMESAGLMNTNFRCLVIRGISDYADTHKNDMWHGYAAAAAAAYAKHLLKCIRPQDARQERNMCNGSQVPQRTINHLLAQEEYTSLLDSLIFPNMHGRLLNIHPAMAETCGWLFCHESFKAWVDKSRSHEHNGFLWIKRKPGSGKSTLMKEILNWANQLRPKEMVISYFFNARATDTLERSTVGLYRSLLHQLISSLGSAVLQAIDPMFLPKTLERKQPQEIKHWSERELQNLFVEIIRAGRSLPLTIVIDALDEGEEEEVRRSVAFFEELDWRTRPAAAPLRICLSSRPYPNISIDKGLFVTVEEQPGHSTDIRSYIDQKLRLGHPKQMGELRAEVARKSAGVFLWVELVVRKLNQAYDGEKRLDEMMGVLEQVPPDLQNLFADILHKSNRDFNECITLLRWVLFSRRVLRPKELYIAIKQTHVPSMMDHAHSIDEESSIRYILDCSRGLVQTVEVDPWEVYEWWSTYRGPDASEAEEHEKPEALAVQFIHESVRDYLQQTKYLVEDRSSARRHLDIATVSSNTSVSQDSQGGETRLVSQADVCHTEIAETCLRYLLCLSEQPLETEEQVTRRPLARYAARYWFQHLRTCSRPRNRKLCDVVSNFLKCSNALLTWLRLFDVDKRDSNLELTAADTAPPLYYAAKIGVSEVVSDMILSGVDVNAQGGYDGSALQTASAEGHAEVVEMLLDAGAHIDAWIGGRENALYAASDNANETTVRLLIDRGADVNARGGEVGSPLHIASLSGPLETVKMLLQAGADVNAVSEHVGTPLCAASSTKGSEREALLTLLLEAGADVNVQGGRYGNALAAASGLLGGDVEKVQILLKAGANVNAQGGEYGSALYAAVYWGRVRIVEILLDTGANVDAPGGEYGSALCAAVYLDRARIMEILLDAGANVDAQGDEFGSALCAAASEGDDQIVKILLAAGADVNLCVGECSPYGKEYRNALQAAKLREFNEEVVQLLLNAGAVDSM</sequence>
<proteinExistence type="predicted"/>
<feature type="repeat" description="ANK" evidence="2">
    <location>
        <begin position="1151"/>
        <end position="1179"/>
    </location>
</feature>
<dbReference type="Gene3D" id="3.40.50.300">
    <property type="entry name" value="P-loop containing nucleotide triphosphate hydrolases"/>
    <property type="match status" value="1"/>
</dbReference>
<dbReference type="InterPro" id="IPR027417">
    <property type="entry name" value="P-loop_NTPase"/>
</dbReference>
<evidence type="ECO:0000256" key="1">
    <source>
        <dbReference type="ARBA" id="ARBA00022737"/>
    </source>
</evidence>
<dbReference type="Pfam" id="PF12796">
    <property type="entry name" value="Ank_2"/>
    <property type="match status" value="2"/>
</dbReference>
<feature type="repeat" description="ANK" evidence="2">
    <location>
        <begin position="981"/>
        <end position="1013"/>
    </location>
</feature>
<feature type="repeat" description="ANK" evidence="2">
    <location>
        <begin position="1085"/>
        <end position="1117"/>
    </location>
</feature>
<dbReference type="PANTHER" id="PTHR10039">
    <property type="entry name" value="AMELOGENIN"/>
    <property type="match status" value="1"/>
</dbReference>
<gene>
    <name evidence="4" type="ORF">LTR24_010584</name>
</gene>
<dbReference type="InterPro" id="IPR036770">
    <property type="entry name" value="Ankyrin_rpt-contain_sf"/>
</dbReference>
<dbReference type="SUPFAM" id="SSF53167">
    <property type="entry name" value="Purine and uridine phosphorylases"/>
    <property type="match status" value="1"/>
</dbReference>
<dbReference type="InterPro" id="IPR035994">
    <property type="entry name" value="Nucleoside_phosphorylase_sf"/>
</dbReference>
<keyword evidence="2" id="KW-0040">ANK repeat</keyword>
<comment type="caution">
    <text evidence="4">The sequence shown here is derived from an EMBL/GenBank/DDBJ whole genome shotgun (WGS) entry which is preliminary data.</text>
</comment>
<dbReference type="InterPro" id="IPR056884">
    <property type="entry name" value="NPHP3-like_N"/>
</dbReference>
<dbReference type="Pfam" id="PF24883">
    <property type="entry name" value="NPHP3_N"/>
    <property type="match status" value="1"/>
</dbReference>
<evidence type="ECO:0000313" key="4">
    <source>
        <dbReference type="EMBL" id="KAK5071361.1"/>
    </source>
</evidence>
<evidence type="ECO:0000256" key="2">
    <source>
        <dbReference type="PROSITE-ProRule" id="PRU00023"/>
    </source>
</evidence>
<dbReference type="SUPFAM" id="SSF48403">
    <property type="entry name" value="Ankyrin repeat"/>
    <property type="match status" value="1"/>
</dbReference>
<organism evidence="4 5">
    <name type="scientific">Lithohypha guttulata</name>
    <dbReference type="NCBI Taxonomy" id="1690604"/>
    <lineage>
        <taxon>Eukaryota</taxon>
        <taxon>Fungi</taxon>
        <taxon>Dikarya</taxon>
        <taxon>Ascomycota</taxon>
        <taxon>Pezizomycotina</taxon>
        <taxon>Eurotiomycetes</taxon>
        <taxon>Chaetothyriomycetidae</taxon>
        <taxon>Chaetothyriales</taxon>
        <taxon>Trichomeriaceae</taxon>
        <taxon>Lithohypha</taxon>
    </lineage>
</organism>
<evidence type="ECO:0000313" key="5">
    <source>
        <dbReference type="Proteomes" id="UP001345013"/>
    </source>
</evidence>
<dbReference type="Pfam" id="PF00023">
    <property type="entry name" value="Ank"/>
    <property type="match status" value="2"/>
</dbReference>
<dbReference type="PROSITE" id="PS50297">
    <property type="entry name" value="ANK_REP_REGION"/>
    <property type="match status" value="5"/>
</dbReference>
<dbReference type="SMART" id="SM00248">
    <property type="entry name" value="ANK"/>
    <property type="match status" value="10"/>
</dbReference>
<keyword evidence="1" id="KW-0677">Repeat</keyword>
<dbReference type="Gene3D" id="1.25.40.20">
    <property type="entry name" value="Ankyrin repeat-containing domain"/>
    <property type="match status" value="2"/>
</dbReference>
<dbReference type="InterPro" id="IPR002110">
    <property type="entry name" value="Ankyrin_rpt"/>
</dbReference>
<name>A0ABR0JTC8_9EURO</name>
<dbReference type="SUPFAM" id="SSF52540">
    <property type="entry name" value="P-loop containing nucleoside triphosphate hydrolases"/>
    <property type="match status" value="1"/>
</dbReference>
<feature type="domain" description="Nephrocystin 3-like N-terminal" evidence="3">
    <location>
        <begin position="355"/>
        <end position="536"/>
    </location>
</feature>
<reference evidence="4 5" key="1">
    <citation type="submission" date="2023-08" db="EMBL/GenBank/DDBJ databases">
        <title>Black Yeasts Isolated from many extreme environments.</title>
        <authorList>
            <person name="Coleine C."/>
            <person name="Stajich J.E."/>
            <person name="Selbmann L."/>
        </authorList>
    </citation>
    <scope>NUCLEOTIDE SEQUENCE [LARGE SCALE GENOMIC DNA]</scope>
    <source>
        <strain evidence="4 5">CCFEE 5885</strain>
    </source>
</reference>
<dbReference type="PROSITE" id="PS50088">
    <property type="entry name" value="ANK_REPEAT"/>
    <property type="match status" value="5"/>
</dbReference>
<feature type="repeat" description="ANK" evidence="2">
    <location>
        <begin position="915"/>
        <end position="944"/>
    </location>
</feature>
<protein>
    <recommendedName>
        <fullName evidence="3">Nephrocystin 3-like N-terminal domain-containing protein</fullName>
    </recommendedName>
</protein>
<accession>A0ABR0JTC8</accession>
<dbReference type="Proteomes" id="UP001345013">
    <property type="component" value="Unassembled WGS sequence"/>
</dbReference>
<dbReference type="PANTHER" id="PTHR10039:SF5">
    <property type="entry name" value="NACHT DOMAIN-CONTAINING PROTEIN"/>
    <property type="match status" value="1"/>
</dbReference>
<keyword evidence="5" id="KW-1185">Reference proteome</keyword>
<evidence type="ECO:0000259" key="3">
    <source>
        <dbReference type="Pfam" id="PF24883"/>
    </source>
</evidence>
<feature type="repeat" description="ANK" evidence="2">
    <location>
        <begin position="948"/>
        <end position="980"/>
    </location>
</feature>
<dbReference type="EMBL" id="JAVRRG010000366">
    <property type="protein sequence ID" value="KAK5071361.1"/>
    <property type="molecule type" value="Genomic_DNA"/>
</dbReference>